<evidence type="ECO:0000313" key="2">
    <source>
        <dbReference type="Proteomes" id="UP000006859"/>
    </source>
</evidence>
<dbReference type="EMBL" id="CP002038">
    <property type="protein sequence ID" value="ADM99600.1"/>
    <property type="molecule type" value="Genomic_DNA"/>
</dbReference>
<organism evidence="1 2">
    <name type="scientific">Dickeya dadantii (strain 3937)</name>
    <name type="common">Erwinia chrysanthemi (strain 3937)</name>
    <dbReference type="NCBI Taxonomy" id="198628"/>
    <lineage>
        <taxon>Bacteria</taxon>
        <taxon>Pseudomonadati</taxon>
        <taxon>Pseudomonadota</taxon>
        <taxon>Gammaproteobacteria</taxon>
        <taxon>Enterobacterales</taxon>
        <taxon>Pectobacteriaceae</taxon>
        <taxon>Dickeya</taxon>
    </lineage>
</organism>
<proteinExistence type="predicted"/>
<dbReference type="KEGG" id="ddd:Dda3937_04383"/>
<reference evidence="1 2" key="1">
    <citation type="journal article" date="2011" name="J. Bacteriol.">
        <title>Genome sequence of the plant-pathogenic bacterium Dickeya dadantii 3937.</title>
        <authorList>
            <person name="Glasner J.D."/>
            <person name="Yang C.H."/>
            <person name="Reverchon S."/>
            <person name="Hugouvieux-Cotte-Pattat N."/>
            <person name="Condemine G."/>
            <person name="Bohin J.P."/>
            <person name="Van Gijsegem F."/>
            <person name="Yang S."/>
            <person name="Franza T."/>
            <person name="Expert D."/>
            <person name="Plunkett G. III"/>
            <person name="San Francisco M.J."/>
            <person name="Charkowski A.O."/>
            <person name="Py B."/>
            <person name="Bell K."/>
            <person name="Rauscher L."/>
            <person name="Rodriguez-Palenzuela P."/>
            <person name="Toussaint A."/>
            <person name="Holeva M.C."/>
            <person name="He S.Y."/>
            <person name="Douet V."/>
            <person name="Boccara M."/>
            <person name="Blanco C."/>
            <person name="Toth I."/>
            <person name="Anderson B.D."/>
            <person name="Biehl B.S."/>
            <person name="Mau B."/>
            <person name="Flynn S.M."/>
            <person name="Barras F."/>
            <person name="Lindeberg M."/>
            <person name="Birch P.R."/>
            <person name="Tsuyumu S."/>
            <person name="Shi X."/>
            <person name="Hibbing M."/>
            <person name="Yap M.N."/>
            <person name="Carpentier M."/>
            <person name="Dassa E."/>
            <person name="Umehara M."/>
            <person name="Kim J.F."/>
            <person name="Rusch M."/>
            <person name="Soni P."/>
            <person name="Mayhew G.F."/>
            <person name="Fouts D.E."/>
            <person name="Gill S.R."/>
            <person name="Blattner F.R."/>
            <person name="Keen N.T."/>
            <person name="Perna N.T."/>
        </authorList>
    </citation>
    <scope>NUCLEOTIDE SEQUENCE [LARGE SCALE GENOMIC DNA]</scope>
    <source>
        <strain evidence="1 2">3937</strain>
    </source>
</reference>
<evidence type="ECO:0000313" key="1">
    <source>
        <dbReference type="EMBL" id="ADM99600.1"/>
    </source>
</evidence>
<dbReference type="eggNOG" id="COG4104">
    <property type="taxonomic scope" value="Bacteria"/>
</dbReference>
<gene>
    <name evidence="1" type="ordered locus">Dda3937_04383</name>
</gene>
<dbReference type="Proteomes" id="UP000006859">
    <property type="component" value="Chromosome"/>
</dbReference>
<accession>E0SBJ6</accession>
<dbReference type="HOGENOM" id="CLU_2105094_0_0_6"/>
<protein>
    <submittedName>
        <fullName evidence="1">Uncharacterized protein</fullName>
    </submittedName>
</protein>
<keyword evidence="2" id="KW-1185">Reference proteome</keyword>
<sequence length="115" mass="13167">MNDFVRNKRCPFFATSSHARQGEAQTPPLLDHWLVAKLWRYALPSAFDFAVRVARDALHARRGLSRLPCRSPGEVVHLSTVFDARKNHSPIIKVFVSNLPDGIFLLFRTNRWGIL</sequence>
<dbReference type="AlphaFoldDB" id="E0SBJ6"/>
<name>E0SBJ6_DICD3</name>
<dbReference type="STRING" id="198628.Dda3937_04383"/>